<keyword evidence="6" id="KW-1185">Reference proteome</keyword>
<gene>
    <name evidence="5" type="ORF">L1I30_07800</name>
</gene>
<keyword evidence="2" id="KW-0238">DNA-binding</keyword>
<dbReference type="Pfam" id="PF14026">
    <property type="entry name" value="SCO4226-like"/>
    <property type="match status" value="1"/>
</dbReference>
<name>A0ABS9EIF5_9FLAO</name>
<dbReference type="InterPro" id="IPR042557">
    <property type="entry name" value="SCO4226"/>
</dbReference>
<dbReference type="PROSITE" id="PS00041">
    <property type="entry name" value="HTH_ARAC_FAMILY_1"/>
    <property type="match status" value="1"/>
</dbReference>
<evidence type="ECO:0000313" key="6">
    <source>
        <dbReference type="Proteomes" id="UP001179363"/>
    </source>
</evidence>
<accession>A0ABS9EIF5</accession>
<evidence type="ECO:0000256" key="3">
    <source>
        <dbReference type="ARBA" id="ARBA00023163"/>
    </source>
</evidence>
<dbReference type="InterPro" id="IPR009057">
    <property type="entry name" value="Homeodomain-like_sf"/>
</dbReference>
<dbReference type="PRINTS" id="PR00032">
    <property type="entry name" value="HTHARAC"/>
</dbReference>
<dbReference type="InterPro" id="IPR020449">
    <property type="entry name" value="Tscrpt_reg_AraC-type_HTH"/>
</dbReference>
<dbReference type="PANTHER" id="PTHR43280:SF2">
    <property type="entry name" value="HTH-TYPE TRANSCRIPTIONAL REGULATOR EXSA"/>
    <property type="match status" value="1"/>
</dbReference>
<dbReference type="RefSeq" id="WP_236133718.1">
    <property type="nucleotide sequence ID" value="NZ_JAKGTH010000008.1"/>
</dbReference>
<dbReference type="Gene3D" id="3.30.70.1230">
    <property type="entry name" value="Nucleotide cyclase"/>
    <property type="match status" value="1"/>
</dbReference>
<keyword evidence="1" id="KW-0805">Transcription regulation</keyword>
<protein>
    <submittedName>
        <fullName evidence="5">DUF4242 domain-containing protein</fullName>
    </submittedName>
</protein>
<dbReference type="Proteomes" id="UP001179363">
    <property type="component" value="Unassembled WGS sequence"/>
</dbReference>
<sequence>MDRHDVSEAVTAEIVAQLHKEDLKIEHKYGCRGLTYWFDDKRKTAFCLVEAPNIEAIKKMHDQAHGDVPHMIIEVDDTIVESFLGRIEDPVKAQNTELNIINDPAFRSIMVVKFKPKSLEFPRSTSQNESLQDLHNSFSEIITSSEGRIVKQQLDDYLLISFKSVTHAVSSALAIQSHFKEFSNTFRTNELQLNIGICCGIPVTEKKGIFEDTIKLSEWLCDVVQGEIVLSADVKDLYESEHRNTSLNKEGVTILSSSNEKFLHILMDYTEQKWNKADLKMDDFSKHLGFSKSQLYRKMMALTNTSPNNFLKKYRLQQSLKLLKSKTGNISEIAFETGFNSPAYFSKCFQEKFGILPSKYIHS</sequence>
<dbReference type="InterPro" id="IPR018062">
    <property type="entry name" value="HTH_AraC-typ_CS"/>
</dbReference>
<dbReference type="InterPro" id="IPR025336">
    <property type="entry name" value="SCO4226-like"/>
</dbReference>
<dbReference type="SMART" id="SM00342">
    <property type="entry name" value="HTH_ARAC"/>
    <property type="match status" value="1"/>
</dbReference>
<feature type="domain" description="HTH araC/xylS-type" evidence="4">
    <location>
        <begin position="260"/>
        <end position="363"/>
    </location>
</feature>
<evidence type="ECO:0000313" key="5">
    <source>
        <dbReference type="EMBL" id="MCF4101565.1"/>
    </source>
</evidence>
<dbReference type="InterPro" id="IPR029787">
    <property type="entry name" value="Nucleotide_cyclase"/>
</dbReference>
<evidence type="ECO:0000256" key="1">
    <source>
        <dbReference type="ARBA" id="ARBA00023015"/>
    </source>
</evidence>
<dbReference type="SUPFAM" id="SSF46689">
    <property type="entry name" value="Homeodomain-like"/>
    <property type="match status" value="1"/>
</dbReference>
<comment type="caution">
    <text evidence="5">The sequence shown here is derived from an EMBL/GenBank/DDBJ whole genome shotgun (WGS) entry which is preliminary data.</text>
</comment>
<evidence type="ECO:0000259" key="4">
    <source>
        <dbReference type="PROSITE" id="PS01124"/>
    </source>
</evidence>
<dbReference type="Gene3D" id="3.30.70.3090">
    <property type="entry name" value="ORF SCO4226, nickel-binding ferredoxin-like monomer"/>
    <property type="match status" value="1"/>
</dbReference>
<dbReference type="SUPFAM" id="SSF55073">
    <property type="entry name" value="Nucleotide cyclase"/>
    <property type="match status" value="1"/>
</dbReference>
<dbReference type="PANTHER" id="PTHR43280">
    <property type="entry name" value="ARAC-FAMILY TRANSCRIPTIONAL REGULATOR"/>
    <property type="match status" value="1"/>
</dbReference>
<organism evidence="5 6">
    <name type="scientific">Gillisia lutea</name>
    <dbReference type="NCBI Taxonomy" id="2909668"/>
    <lineage>
        <taxon>Bacteria</taxon>
        <taxon>Pseudomonadati</taxon>
        <taxon>Bacteroidota</taxon>
        <taxon>Flavobacteriia</taxon>
        <taxon>Flavobacteriales</taxon>
        <taxon>Flavobacteriaceae</taxon>
        <taxon>Gillisia</taxon>
    </lineage>
</organism>
<dbReference type="PROSITE" id="PS01124">
    <property type="entry name" value="HTH_ARAC_FAMILY_2"/>
    <property type="match status" value="1"/>
</dbReference>
<proteinExistence type="predicted"/>
<keyword evidence="3" id="KW-0804">Transcription</keyword>
<dbReference type="Gene3D" id="1.10.10.60">
    <property type="entry name" value="Homeodomain-like"/>
    <property type="match status" value="1"/>
</dbReference>
<dbReference type="EMBL" id="JAKGTH010000008">
    <property type="protein sequence ID" value="MCF4101565.1"/>
    <property type="molecule type" value="Genomic_DNA"/>
</dbReference>
<dbReference type="Pfam" id="PF12833">
    <property type="entry name" value="HTH_18"/>
    <property type="match status" value="1"/>
</dbReference>
<reference evidence="5" key="1">
    <citation type="submission" date="2022-01" db="EMBL/GenBank/DDBJ databases">
        <title>Gillisia lutea sp. nov., isolated from marine plastic residues from the Malvarosa beach (Valencia, Spain).</title>
        <authorList>
            <person name="Vidal-Verdu A."/>
            <person name="Molina-Menor E."/>
            <person name="Satari L."/>
            <person name="Pascual J."/>
            <person name="Pereto J."/>
            <person name="Porcar M."/>
        </authorList>
    </citation>
    <scope>NUCLEOTIDE SEQUENCE</scope>
    <source>
        <strain evidence="5">M10.2A</strain>
    </source>
</reference>
<evidence type="ECO:0000256" key="2">
    <source>
        <dbReference type="ARBA" id="ARBA00023125"/>
    </source>
</evidence>
<dbReference type="InterPro" id="IPR018060">
    <property type="entry name" value="HTH_AraC"/>
</dbReference>